<dbReference type="AlphaFoldDB" id="A0A8X6T8H4"/>
<organism evidence="1 2">
    <name type="scientific">Nephila pilipes</name>
    <name type="common">Giant wood spider</name>
    <name type="synonym">Nephila maculata</name>
    <dbReference type="NCBI Taxonomy" id="299642"/>
    <lineage>
        <taxon>Eukaryota</taxon>
        <taxon>Metazoa</taxon>
        <taxon>Ecdysozoa</taxon>
        <taxon>Arthropoda</taxon>
        <taxon>Chelicerata</taxon>
        <taxon>Arachnida</taxon>
        <taxon>Araneae</taxon>
        <taxon>Araneomorphae</taxon>
        <taxon>Entelegynae</taxon>
        <taxon>Araneoidea</taxon>
        <taxon>Nephilidae</taxon>
        <taxon>Nephila</taxon>
    </lineage>
</organism>
<accession>A0A8X6T8H4</accession>
<proteinExistence type="predicted"/>
<dbReference type="Proteomes" id="UP000887013">
    <property type="component" value="Unassembled WGS sequence"/>
</dbReference>
<keyword evidence="2" id="KW-1185">Reference proteome</keyword>
<comment type="caution">
    <text evidence="1">The sequence shown here is derived from an EMBL/GenBank/DDBJ whole genome shotgun (WGS) entry which is preliminary data.</text>
</comment>
<protein>
    <submittedName>
        <fullName evidence="1">Uncharacterized protein</fullName>
    </submittedName>
</protein>
<feature type="non-terminal residue" evidence="1">
    <location>
        <position position="1"/>
    </location>
</feature>
<gene>
    <name evidence="1" type="ORF">NPIL_139341</name>
</gene>
<evidence type="ECO:0000313" key="2">
    <source>
        <dbReference type="Proteomes" id="UP000887013"/>
    </source>
</evidence>
<dbReference type="EMBL" id="BMAW01004288">
    <property type="protein sequence ID" value="GFS87984.1"/>
    <property type="molecule type" value="Genomic_DNA"/>
</dbReference>
<evidence type="ECO:0000313" key="1">
    <source>
        <dbReference type="EMBL" id="GFS87984.1"/>
    </source>
</evidence>
<sequence>TKCCTNPDQWDEALLKSKFLYQLIG</sequence>
<name>A0A8X6T8H4_NEPPI</name>
<reference evidence="1" key="1">
    <citation type="submission" date="2020-08" db="EMBL/GenBank/DDBJ databases">
        <title>Multicomponent nature underlies the extraordinary mechanical properties of spider dragline silk.</title>
        <authorList>
            <person name="Kono N."/>
            <person name="Nakamura H."/>
            <person name="Mori M."/>
            <person name="Yoshida Y."/>
            <person name="Ohtoshi R."/>
            <person name="Malay A.D."/>
            <person name="Moran D.A.P."/>
            <person name="Tomita M."/>
            <person name="Numata K."/>
            <person name="Arakawa K."/>
        </authorList>
    </citation>
    <scope>NUCLEOTIDE SEQUENCE</scope>
</reference>